<comment type="caution">
    <text evidence="1">The sequence shown here is derived from an EMBL/GenBank/DDBJ whole genome shotgun (WGS) entry which is preliminary data.</text>
</comment>
<accession>A0A0F8YI36</accession>
<dbReference type="EMBL" id="LAZR01053292">
    <property type="protein sequence ID" value="KKK81063.1"/>
    <property type="molecule type" value="Genomic_DNA"/>
</dbReference>
<dbReference type="PANTHER" id="PTHR40447:SF1">
    <property type="entry name" value="ANAEROBIC SULFITE REDUCTASE SUBUNIT A"/>
    <property type="match status" value="1"/>
</dbReference>
<evidence type="ECO:0000313" key="1">
    <source>
        <dbReference type="EMBL" id="KKK81063.1"/>
    </source>
</evidence>
<reference evidence="1" key="1">
    <citation type="journal article" date="2015" name="Nature">
        <title>Complex archaea that bridge the gap between prokaryotes and eukaryotes.</title>
        <authorList>
            <person name="Spang A."/>
            <person name="Saw J.H."/>
            <person name="Jorgensen S.L."/>
            <person name="Zaremba-Niedzwiedzka K."/>
            <person name="Martijn J."/>
            <person name="Lind A.E."/>
            <person name="van Eijk R."/>
            <person name="Schleper C."/>
            <person name="Guy L."/>
            <person name="Ettema T.J."/>
        </authorList>
    </citation>
    <scope>NUCLEOTIDE SEQUENCE</scope>
</reference>
<dbReference type="PANTHER" id="PTHR40447">
    <property type="entry name" value="ANAEROBIC SULFITE REDUCTASE SUBUNIT A"/>
    <property type="match status" value="1"/>
</dbReference>
<gene>
    <name evidence="1" type="ORF">LCGC14_2817240</name>
</gene>
<feature type="non-terminal residue" evidence="1">
    <location>
        <position position="192"/>
    </location>
</feature>
<dbReference type="AlphaFoldDB" id="A0A0F8YI36"/>
<organism evidence="1">
    <name type="scientific">marine sediment metagenome</name>
    <dbReference type="NCBI Taxonomy" id="412755"/>
    <lineage>
        <taxon>unclassified sequences</taxon>
        <taxon>metagenomes</taxon>
        <taxon>ecological metagenomes</taxon>
    </lineage>
</organism>
<proteinExistence type="predicted"/>
<sequence length="192" mass="20530">MATYFVPNTAFGALLGERERQAIVVPTETKSVTWLDCAETKESAPSALREARSAQSFKGFFLPASESIGGYGAEASASTAVQAERTVLAGLRACELRAQAYLDQVMLGGDFDDPIYQARRAAMTLVSCDCVDCAETCFCTLVGGRPFATDGFDVNLTPVDDGFMVEVATDGGQAWLRDAQLTEATAEQVSQR</sequence>
<protein>
    <submittedName>
        <fullName evidence="1">Uncharacterized protein</fullName>
    </submittedName>
</protein>
<name>A0A0F8YI36_9ZZZZ</name>